<dbReference type="GO" id="GO:0050479">
    <property type="term" value="F:glyceryl-ether monooxygenase activity"/>
    <property type="evidence" value="ECO:0007669"/>
    <property type="project" value="TreeGrafter"/>
</dbReference>
<sequence>MPEFIFSDNPLAIHYAIPGFILLLLVEIAVAAWEQKDWYETKDTLSSLAMGVGNAILRLFTKVTVVGIYFFLYQFRLFELGAAWWVWVLCFFAEDLSYYVFHRSSHGIRYFWASHVVHHSSQKYNLSTALRQTWTGNLSGAFVFTLWLPLVGFHPIMVAIFGSISLIYQFWIHTEAIDKMWRPIELIFNTPSHHRVHHGSDVEYLDRNHGGVLIIWDRLFGTFQAEKQRPTYGLVTNINTFNPLRIATHEWVTMGQDLRRAPNWRSRWYYVFGPPGWSHDGSRKTSEEIRRDWAAEARAQAEVPQGRVGAAVE</sequence>
<evidence type="ECO:0000256" key="5">
    <source>
        <dbReference type="ARBA" id="ARBA00023098"/>
    </source>
</evidence>
<evidence type="ECO:0000256" key="4">
    <source>
        <dbReference type="ARBA" id="ARBA00023002"/>
    </source>
</evidence>
<dbReference type="GO" id="GO:0008610">
    <property type="term" value="P:lipid biosynthetic process"/>
    <property type="evidence" value="ECO:0007669"/>
    <property type="project" value="InterPro"/>
</dbReference>
<dbReference type="GO" id="GO:0016020">
    <property type="term" value="C:membrane"/>
    <property type="evidence" value="ECO:0007669"/>
    <property type="project" value="GOC"/>
</dbReference>
<dbReference type="GO" id="GO:0006643">
    <property type="term" value="P:membrane lipid metabolic process"/>
    <property type="evidence" value="ECO:0007669"/>
    <property type="project" value="TreeGrafter"/>
</dbReference>
<dbReference type="RefSeq" id="WP_187467028.1">
    <property type="nucleotide sequence ID" value="NZ_JACSIT010000115.1"/>
</dbReference>
<feature type="domain" description="Fatty acid hydroxylase" evidence="8">
    <location>
        <begin position="87"/>
        <end position="222"/>
    </location>
</feature>
<name>A0A923PQM6_9BACT</name>
<keyword evidence="2 7" id="KW-0812">Transmembrane</keyword>
<dbReference type="InterPro" id="IPR006694">
    <property type="entry name" value="Fatty_acid_hydroxylase"/>
</dbReference>
<keyword evidence="10" id="KW-1185">Reference proteome</keyword>
<keyword evidence="3 7" id="KW-1133">Transmembrane helix</keyword>
<feature type="transmembrane region" description="Helical" evidence="7">
    <location>
        <begin position="84"/>
        <end position="101"/>
    </location>
</feature>
<comment type="caution">
    <text evidence="9">The sequence shown here is derived from an EMBL/GenBank/DDBJ whole genome shotgun (WGS) entry which is preliminary data.</text>
</comment>
<comment type="subcellular location">
    <subcellularLocation>
        <location evidence="1">Endomembrane system</location>
        <topology evidence="1">Multi-pass membrane protein</topology>
    </subcellularLocation>
</comment>
<protein>
    <submittedName>
        <fullName evidence="9">Sterol desaturase family protein</fullName>
    </submittedName>
</protein>
<evidence type="ECO:0000256" key="3">
    <source>
        <dbReference type="ARBA" id="ARBA00022989"/>
    </source>
</evidence>
<evidence type="ECO:0000259" key="8">
    <source>
        <dbReference type="Pfam" id="PF04116"/>
    </source>
</evidence>
<evidence type="ECO:0000256" key="6">
    <source>
        <dbReference type="ARBA" id="ARBA00023136"/>
    </source>
</evidence>
<dbReference type="GO" id="GO:0012505">
    <property type="term" value="C:endomembrane system"/>
    <property type="evidence" value="ECO:0007669"/>
    <property type="project" value="UniProtKB-SubCell"/>
</dbReference>
<dbReference type="GO" id="GO:0005506">
    <property type="term" value="F:iron ion binding"/>
    <property type="evidence" value="ECO:0007669"/>
    <property type="project" value="InterPro"/>
</dbReference>
<dbReference type="AlphaFoldDB" id="A0A923PQM6"/>
<keyword evidence="5" id="KW-0443">Lipid metabolism</keyword>
<proteinExistence type="predicted"/>
<feature type="transmembrane region" description="Helical" evidence="7">
    <location>
        <begin position="45"/>
        <end position="72"/>
    </location>
</feature>
<evidence type="ECO:0000313" key="9">
    <source>
        <dbReference type="EMBL" id="MBC6994972.1"/>
    </source>
</evidence>
<reference evidence="9" key="1">
    <citation type="submission" date="2020-08" db="EMBL/GenBank/DDBJ databases">
        <title>Lewinella bacteria from marine environments.</title>
        <authorList>
            <person name="Zhong Y."/>
        </authorList>
    </citation>
    <scope>NUCLEOTIDE SEQUENCE</scope>
    <source>
        <strain evidence="9">KCTC 42187</strain>
    </source>
</reference>
<keyword evidence="4" id="KW-0560">Oxidoreductase</keyword>
<evidence type="ECO:0000313" key="10">
    <source>
        <dbReference type="Proteomes" id="UP000650081"/>
    </source>
</evidence>
<dbReference type="Proteomes" id="UP000650081">
    <property type="component" value="Unassembled WGS sequence"/>
</dbReference>
<evidence type="ECO:0000256" key="7">
    <source>
        <dbReference type="SAM" id="Phobius"/>
    </source>
</evidence>
<dbReference type="PANTHER" id="PTHR21624">
    <property type="entry name" value="STEROL DESATURASE-RELATED PROTEIN"/>
    <property type="match status" value="1"/>
</dbReference>
<feature type="transmembrane region" description="Helical" evidence="7">
    <location>
        <begin position="153"/>
        <end position="172"/>
    </location>
</feature>
<feature type="transmembrane region" description="Helical" evidence="7">
    <location>
        <begin position="12"/>
        <end position="33"/>
    </location>
</feature>
<gene>
    <name evidence="9" type="ORF">H9S92_12405</name>
</gene>
<dbReference type="InterPro" id="IPR051689">
    <property type="entry name" value="Sterol_desaturase/TMEM195"/>
</dbReference>
<evidence type="ECO:0000256" key="1">
    <source>
        <dbReference type="ARBA" id="ARBA00004127"/>
    </source>
</evidence>
<dbReference type="EMBL" id="JACSIT010000115">
    <property type="protein sequence ID" value="MBC6994972.1"/>
    <property type="molecule type" value="Genomic_DNA"/>
</dbReference>
<organism evidence="9 10">
    <name type="scientific">Neolewinella lacunae</name>
    <dbReference type="NCBI Taxonomy" id="1517758"/>
    <lineage>
        <taxon>Bacteria</taxon>
        <taxon>Pseudomonadati</taxon>
        <taxon>Bacteroidota</taxon>
        <taxon>Saprospiria</taxon>
        <taxon>Saprospirales</taxon>
        <taxon>Lewinellaceae</taxon>
        <taxon>Neolewinella</taxon>
    </lineage>
</organism>
<accession>A0A923PQM6</accession>
<dbReference type="Pfam" id="PF04116">
    <property type="entry name" value="FA_hydroxylase"/>
    <property type="match status" value="1"/>
</dbReference>
<dbReference type="PANTHER" id="PTHR21624:SF1">
    <property type="entry name" value="ALKYLGLYCEROL MONOOXYGENASE"/>
    <property type="match status" value="1"/>
</dbReference>
<keyword evidence="6 7" id="KW-0472">Membrane</keyword>
<evidence type="ECO:0000256" key="2">
    <source>
        <dbReference type="ARBA" id="ARBA00022692"/>
    </source>
</evidence>